<feature type="coiled-coil region" evidence="1">
    <location>
        <begin position="454"/>
        <end position="481"/>
    </location>
</feature>
<evidence type="ECO:0000259" key="3">
    <source>
        <dbReference type="PROSITE" id="PS51391"/>
    </source>
</evidence>
<feature type="compositionally biased region" description="Low complexity" evidence="2">
    <location>
        <begin position="12"/>
        <end position="21"/>
    </location>
</feature>
<reference evidence="4" key="1">
    <citation type="journal article" date="2021" name="Mol. Ecol. Resour.">
        <title>Apolygus lucorum genome provides insights into omnivorousness and mesophyll feeding.</title>
        <authorList>
            <person name="Liu Y."/>
            <person name="Liu H."/>
            <person name="Wang H."/>
            <person name="Huang T."/>
            <person name="Liu B."/>
            <person name="Yang B."/>
            <person name="Yin L."/>
            <person name="Li B."/>
            <person name="Zhang Y."/>
            <person name="Zhang S."/>
            <person name="Jiang F."/>
            <person name="Zhang X."/>
            <person name="Ren Y."/>
            <person name="Wang B."/>
            <person name="Wang S."/>
            <person name="Lu Y."/>
            <person name="Wu K."/>
            <person name="Fan W."/>
            <person name="Wang G."/>
        </authorList>
    </citation>
    <scope>NUCLEOTIDE SEQUENCE</scope>
    <source>
        <strain evidence="4">12Hb</strain>
    </source>
</reference>
<dbReference type="Gene3D" id="6.10.250.2560">
    <property type="match status" value="1"/>
</dbReference>
<feature type="compositionally biased region" description="Polar residues" evidence="2">
    <location>
        <begin position="339"/>
        <end position="352"/>
    </location>
</feature>
<protein>
    <recommendedName>
        <fullName evidence="3">CID domain-containing protein</fullName>
    </recommendedName>
</protein>
<feature type="compositionally biased region" description="Low complexity" evidence="2">
    <location>
        <begin position="35"/>
        <end position="46"/>
    </location>
</feature>
<evidence type="ECO:0000256" key="1">
    <source>
        <dbReference type="SAM" id="Coils"/>
    </source>
</evidence>
<dbReference type="PANTHER" id="PTHR12460">
    <property type="entry name" value="CYCLIN-DEPENDENT KINASE INHIBITOR-RELATED PROTEIN"/>
    <property type="match status" value="1"/>
</dbReference>
<gene>
    <name evidence="4" type="ORF">GE061_014093</name>
</gene>
<dbReference type="Pfam" id="PF16566">
    <property type="entry name" value="CREPT"/>
    <property type="match status" value="1"/>
</dbReference>
<evidence type="ECO:0000313" key="4">
    <source>
        <dbReference type="EMBL" id="KAF6210980.1"/>
    </source>
</evidence>
<organism evidence="4 5">
    <name type="scientific">Apolygus lucorum</name>
    <name type="common">Small green plant bug</name>
    <name type="synonym">Lygocoris lucorum</name>
    <dbReference type="NCBI Taxonomy" id="248454"/>
    <lineage>
        <taxon>Eukaryota</taxon>
        <taxon>Metazoa</taxon>
        <taxon>Ecdysozoa</taxon>
        <taxon>Arthropoda</taxon>
        <taxon>Hexapoda</taxon>
        <taxon>Insecta</taxon>
        <taxon>Pterygota</taxon>
        <taxon>Neoptera</taxon>
        <taxon>Paraneoptera</taxon>
        <taxon>Hemiptera</taxon>
        <taxon>Heteroptera</taxon>
        <taxon>Panheteroptera</taxon>
        <taxon>Cimicomorpha</taxon>
        <taxon>Miridae</taxon>
        <taxon>Mirini</taxon>
        <taxon>Apolygus</taxon>
    </lineage>
</organism>
<name>A0A8S9XPL5_APOLU</name>
<feature type="compositionally biased region" description="Basic and acidic residues" evidence="2">
    <location>
        <begin position="319"/>
        <end position="330"/>
    </location>
</feature>
<dbReference type="InterPro" id="IPR006569">
    <property type="entry name" value="CID_dom"/>
</dbReference>
<dbReference type="PROSITE" id="PS51391">
    <property type="entry name" value="CID"/>
    <property type="match status" value="1"/>
</dbReference>
<dbReference type="Proteomes" id="UP000466442">
    <property type="component" value="Linkage Group LG5"/>
</dbReference>
<dbReference type="AlphaFoldDB" id="A0A8S9XPL5"/>
<comment type="caution">
    <text evidence="4">The sequence shown here is derived from an EMBL/GenBank/DDBJ whole genome shotgun (WGS) entry which is preliminary data.</text>
</comment>
<keyword evidence="5" id="KW-1185">Reference proteome</keyword>
<dbReference type="SUPFAM" id="SSF48464">
    <property type="entry name" value="ENTH/VHS domain"/>
    <property type="match status" value="1"/>
</dbReference>
<feature type="region of interest" description="Disordered" evidence="2">
    <location>
        <begin position="319"/>
        <end position="352"/>
    </location>
</feature>
<dbReference type="EMBL" id="WIXP02000005">
    <property type="protein sequence ID" value="KAF6210980.1"/>
    <property type="molecule type" value="Genomic_DNA"/>
</dbReference>
<feature type="domain" description="CID" evidence="3">
    <location>
        <begin position="187"/>
        <end position="320"/>
    </location>
</feature>
<evidence type="ECO:0000313" key="5">
    <source>
        <dbReference type="Proteomes" id="UP000466442"/>
    </source>
</evidence>
<accession>A0A8S9XPL5</accession>
<dbReference type="GO" id="GO:0031124">
    <property type="term" value="P:mRNA 3'-end processing"/>
    <property type="evidence" value="ECO:0007669"/>
    <property type="project" value="TreeGrafter"/>
</dbReference>
<dbReference type="CDD" id="cd17002">
    <property type="entry name" value="CID_RPRD1"/>
    <property type="match status" value="1"/>
</dbReference>
<dbReference type="PANTHER" id="PTHR12460:SF0">
    <property type="entry name" value="CID DOMAIN-CONTAINING PROTEIN-RELATED"/>
    <property type="match status" value="1"/>
</dbReference>
<dbReference type="Pfam" id="PF04818">
    <property type="entry name" value="CID"/>
    <property type="match status" value="1"/>
</dbReference>
<evidence type="ECO:0000256" key="2">
    <source>
        <dbReference type="SAM" id="MobiDB-lite"/>
    </source>
</evidence>
<sequence length="516" mass="58802">MSQFGNSPRPPNFNNQGPPQQMRFDQPMPPRGFQPPSTTPSISTITREQQLPHRFPGAQSPLPSQEPMAQVPFKGPPSSNGPINPRFETPGTMNQFEPASPQRPARPQFYGGFSSTIRAEKLRRWPPTILRGGSPQRFMGHPFRPPPAAVPIPEVLIAYFNRRDPDSSQVFGNHFVHRWSAVKQWCLRELSDPVLQRKLDDLNESQQSIQTLSLWLIHHRKHYQLIIKTWAKEMAKGTELQKLTLMYLANDVIQNSKKKGPEYTKEFIPVLRRAFQIIGGMNCAPRTRQKLDRILQIWEERSVYEKKQVEDFKRIFRNDDSPPEAAEVRPSKKRKSSAIVDTSSNGSKDIDTSAVTLSPTLVANDPPDLEELQKALQELDNAASVDVAVREKISKLPPEVSEVKLLAKLEDKEQALKLAERVNDAVELLTDYNNRLLQELEERKKVTQMLRDYAISQKQLLQQAENRLEEYKEKLIKVEQVRHEVISHLSNLPDLKQLPDVTSGLAPLPAAGELFI</sequence>
<proteinExistence type="predicted"/>
<dbReference type="Gene3D" id="1.25.40.90">
    <property type="match status" value="1"/>
</dbReference>
<dbReference type="SMART" id="SM00582">
    <property type="entry name" value="RPR"/>
    <property type="match status" value="1"/>
</dbReference>
<dbReference type="GO" id="GO:0000993">
    <property type="term" value="F:RNA polymerase II complex binding"/>
    <property type="evidence" value="ECO:0007669"/>
    <property type="project" value="TreeGrafter"/>
</dbReference>
<feature type="region of interest" description="Disordered" evidence="2">
    <location>
        <begin position="1"/>
        <end position="84"/>
    </location>
</feature>
<dbReference type="InterPro" id="IPR032337">
    <property type="entry name" value="RPRD1A/B_C"/>
</dbReference>
<dbReference type="InterPro" id="IPR008942">
    <property type="entry name" value="ENTH_VHS"/>
</dbReference>
<dbReference type="OrthoDB" id="10069473at2759"/>
<keyword evidence="1" id="KW-0175">Coiled coil</keyword>